<feature type="signal peptide" evidence="3">
    <location>
        <begin position="1"/>
        <end position="25"/>
    </location>
</feature>
<evidence type="ECO:0000259" key="4">
    <source>
        <dbReference type="SMART" id="SM01217"/>
    </source>
</evidence>
<evidence type="ECO:0000256" key="1">
    <source>
        <dbReference type="ARBA" id="ARBA00005336"/>
    </source>
</evidence>
<evidence type="ECO:0000313" key="6">
    <source>
        <dbReference type="Proteomes" id="UP001602245"/>
    </source>
</evidence>
<keyword evidence="6" id="KW-1185">Reference proteome</keyword>
<keyword evidence="3" id="KW-0732">Signal</keyword>
<feature type="domain" description="Fibronectin type III-like" evidence="4">
    <location>
        <begin position="672"/>
        <end position="741"/>
    </location>
</feature>
<evidence type="ECO:0000256" key="3">
    <source>
        <dbReference type="SAM" id="SignalP"/>
    </source>
</evidence>
<dbReference type="InterPro" id="IPR036881">
    <property type="entry name" value="Glyco_hydro_3_C_sf"/>
</dbReference>
<dbReference type="SMART" id="SM01217">
    <property type="entry name" value="Fn3_like"/>
    <property type="match status" value="1"/>
</dbReference>
<dbReference type="EC" id="3.2.1.21" evidence="5"/>
<organism evidence="5 6">
    <name type="scientific">Paractinoplanes globisporus</name>
    <dbReference type="NCBI Taxonomy" id="113565"/>
    <lineage>
        <taxon>Bacteria</taxon>
        <taxon>Bacillati</taxon>
        <taxon>Actinomycetota</taxon>
        <taxon>Actinomycetes</taxon>
        <taxon>Micromonosporales</taxon>
        <taxon>Micromonosporaceae</taxon>
        <taxon>Paractinoplanes</taxon>
    </lineage>
</organism>
<sequence>MDKFRSIAAAAVAVTLFGTTGAAGASGGTPSVESRVNALLARMTTAEKLEQLQLLPDFLVTDDEVRAGLGSAFSITDPVRINQLQHIAVEQSRLHIPLLFAFDTIHGFRTVFPIPLGAASSFDPSVAADDDRIGARESAAVGLKQIYGPMVDVSHEPRWGRIAEGGGEDPYLGSVLAAARVRAAQGSDYSAPDKVIASPKHYAAYGQPEGGRDYNTTDLSDQRLRNLYLPPFQAAVRAGAATAMCSFNSINGVPGCGNPYTESEILKGEWGFDGFIESDYTAVAEMRACPPVRPDNGPCGHGVAADGPDAAALALNSGTDSEMTSTFLRDYGAELLAQHRISPSRINDAVRRILRVKFRAGLFEHPYVDVSKAEAAQLLPDAVAAARRAAGRSMVLLKNDGATLPLDPAKNTAVIGPLADDGHAMLGPWWGTGRDEDAVTTLTGIRAQSTGTTTYAPACTLPHTDPPDYDPAADCTPEGFAEAVATAGKADQVVLALGESREMSGEAAARSTIDLPGHQQELIDAIKATGKPFVVVLFNGRPLTLSRVAASAPAVLEAWFPGVQAGNAVADVLFGKVNPGGKLPVSFPRTLGQVPIYYNHEPTGRPCDTSSKWDSRYRDLNSCDPLYPFGYGLSYTTFSVTNLRLSAATVAPDKRLTASVDVTNTGTRAGDEVVQLYLHDPVASISQPVRRLRDFARVTLQPGEHRSLSFTLDRDDFGFYDNQGRFVVEPGRIDVYAGDSSTAEMTASFTVTSRR</sequence>
<dbReference type="InterPro" id="IPR017853">
    <property type="entry name" value="GH"/>
</dbReference>
<dbReference type="SUPFAM" id="SSF52279">
    <property type="entry name" value="Beta-D-glucan exohydrolase, C-terminal domain"/>
    <property type="match status" value="1"/>
</dbReference>
<dbReference type="InterPro" id="IPR013783">
    <property type="entry name" value="Ig-like_fold"/>
</dbReference>
<dbReference type="GO" id="GO:0008422">
    <property type="term" value="F:beta-glucosidase activity"/>
    <property type="evidence" value="ECO:0007669"/>
    <property type="project" value="UniProtKB-EC"/>
</dbReference>
<protein>
    <submittedName>
        <fullName evidence="5">Beta-glucosidase BglX</fullName>
        <ecNumber evidence="5">3.2.1.21</ecNumber>
    </submittedName>
</protein>
<dbReference type="InterPro" id="IPR050288">
    <property type="entry name" value="Cellulose_deg_GH3"/>
</dbReference>
<dbReference type="RefSeq" id="WP_020515489.1">
    <property type="nucleotide sequence ID" value="NZ_JBIAZU010000003.1"/>
</dbReference>
<dbReference type="InterPro" id="IPR026891">
    <property type="entry name" value="Fn3-like"/>
</dbReference>
<comment type="caution">
    <text evidence="5">The sequence shown here is derived from an EMBL/GenBank/DDBJ whole genome shotgun (WGS) entry which is preliminary data.</text>
</comment>
<dbReference type="Pfam" id="PF00933">
    <property type="entry name" value="Glyco_hydro_3"/>
    <property type="match status" value="1"/>
</dbReference>
<evidence type="ECO:0000313" key="5">
    <source>
        <dbReference type="EMBL" id="MFF5291498.1"/>
    </source>
</evidence>
<dbReference type="PRINTS" id="PR00133">
    <property type="entry name" value="GLHYDRLASE3"/>
</dbReference>
<name>A0ABW6WEM9_9ACTN</name>
<reference evidence="5 6" key="1">
    <citation type="submission" date="2024-10" db="EMBL/GenBank/DDBJ databases">
        <title>The Natural Products Discovery Center: Release of the First 8490 Sequenced Strains for Exploring Actinobacteria Biosynthetic Diversity.</title>
        <authorList>
            <person name="Kalkreuter E."/>
            <person name="Kautsar S.A."/>
            <person name="Yang D."/>
            <person name="Bader C.D."/>
            <person name="Teijaro C.N."/>
            <person name="Fluegel L."/>
            <person name="Davis C.M."/>
            <person name="Simpson J.R."/>
            <person name="Lauterbach L."/>
            <person name="Steele A.D."/>
            <person name="Gui C."/>
            <person name="Meng S."/>
            <person name="Li G."/>
            <person name="Viehrig K."/>
            <person name="Ye F."/>
            <person name="Su P."/>
            <person name="Kiefer A.F."/>
            <person name="Nichols A."/>
            <person name="Cepeda A.J."/>
            <person name="Yan W."/>
            <person name="Fan B."/>
            <person name="Jiang Y."/>
            <person name="Adhikari A."/>
            <person name="Zheng C.-J."/>
            <person name="Schuster L."/>
            <person name="Cowan T.M."/>
            <person name="Smanski M.J."/>
            <person name="Chevrette M.G."/>
            <person name="De Carvalho L.P.S."/>
            <person name="Shen B."/>
        </authorList>
    </citation>
    <scope>NUCLEOTIDE SEQUENCE [LARGE SCALE GENOMIC DNA]</scope>
    <source>
        <strain evidence="5 6">NPDC000087</strain>
    </source>
</reference>
<dbReference type="PANTHER" id="PTHR42715:SF10">
    <property type="entry name" value="BETA-GLUCOSIDASE"/>
    <property type="match status" value="1"/>
</dbReference>
<dbReference type="InterPro" id="IPR002772">
    <property type="entry name" value="Glyco_hydro_3_C"/>
</dbReference>
<dbReference type="Pfam" id="PF01915">
    <property type="entry name" value="Glyco_hydro_3_C"/>
    <property type="match status" value="1"/>
</dbReference>
<dbReference type="Proteomes" id="UP001602245">
    <property type="component" value="Unassembled WGS sequence"/>
</dbReference>
<proteinExistence type="inferred from homology"/>
<keyword evidence="5" id="KW-0326">Glycosidase</keyword>
<dbReference type="PANTHER" id="PTHR42715">
    <property type="entry name" value="BETA-GLUCOSIDASE"/>
    <property type="match status" value="1"/>
</dbReference>
<accession>A0ABW6WEM9</accession>
<dbReference type="EMBL" id="JBIAZU010000003">
    <property type="protein sequence ID" value="MFF5291498.1"/>
    <property type="molecule type" value="Genomic_DNA"/>
</dbReference>
<dbReference type="SUPFAM" id="SSF51445">
    <property type="entry name" value="(Trans)glycosidases"/>
    <property type="match status" value="1"/>
</dbReference>
<gene>
    <name evidence="5" type="primary">bglX</name>
    <name evidence="5" type="ORF">ACFY35_18810</name>
</gene>
<dbReference type="NCBIfam" id="NF011678">
    <property type="entry name" value="PRK15098.1"/>
    <property type="match status" value="1"/>
</dbReference>
<dbReference type="Gene3D" id="3.40.50.1700">
    <property type="entry name" value="Glycoside hydrolase family 3 C-terminal domain"/>
    <property type="match status" value="1"/>
</dbReference>
<dbReference type="InterPro" id="IPR036962">
    <property type="entry name" value="Glyco_hydro_3_N_sf"/>
</dbReference>
<evidence type="ECO:0000256" key="2">
    <source>
        <dbReference type="ARBA" id="ARBA00022801"/>
    </source>
</evidence>
<dbReference type="Gene3D" id="2.60.40.10">
    <property type="entry name" value="Immunoglobulins"/>
    <property type="match status" value="1"/>
</dbReference>
<keyword evidence="2 5" id="KW-0378">Hydrolase</keyword>
<dbReference type="Pfam" id="PF14310">
    <property type="entry name" value="Fn3-like"/>
    <property type="match status" value="1"/>
</dbReference>
<dbReference type="InterPro" id="IPR001764">
    <property type="entry name" value="Glyco_hydro_3_N"/>
</dbReference>
<dbReference type="Gene3D" id="3.20.20.300">
    <property type="entry name" value="Glycoside hydrolase, family 3, N-terminal domain"/>
    <property type="match status" value="1"/>
</dbReference>
<feature type="chain" id="PRO_5046520095" evidence="3">
    <location>
        <begin position="26"/>
        <end position="755"/>
    </location>
</feature>
<comment type="similarity">
    <text evidence="1">Belongs to the glycosyl hydrolase 3 family.</text>
</comment>